<dbReference type="CDD" id="cd00009">
    <property type="entry name" value="AAA"/>
    <property type="match status" value="1"/>
</dbReference>
<dbReference type="SUPFAM" id="SSF55785">
    <property type="entry name" value="PYP-like sensor domain (PAS domain)"/>
    <property type="match status" value="1"/>
</dbReference>
<evidence type="ECO:0000313" key="8">
    <source>
        <dbReference type="Proteomes" id="UP000534388"/>
    </source>
</evidence>
<dbReference type="InterPro" id="IPR025944">
    <property type="entry name" value="Sigma_54_int_dom_CS"/>
</dbReference>
<dbReference type="PANTHER" id="PTHR32071:SF99">
    <property type="entry name" value="TRANSCRIPTIONAL REGULATORY PROTEIN"/>
    <property type="match status" value="1"/>
</dbReference>
<dbReference type="InterPro" id="IPR025943">
    <property type="entry name" value="Sigma_54_int_dom_ATP-bd_2"/>
</dbReference>
<dbReference type="InterPro" id="IPR013767">
    <property type="entry name" value="PAS_fold"/>
</dbReference>
<dbReference type="GO" id="GO:0006355">
    <property type="term" value="P:regulation of DNA-templated transcription"/>
    <property type="evidence" value="ECO:0007669"/>
    <property type="project" value="InterPro"/>
</dbReference>
<evidence type="ECO:0000256" key="3">
    <source>
        <dbReference type="ARBA" id="ARBA00023015"/>
    </source>
</evidence>
<gene>
    <name evidence="7" type="ORF">H3H37_18065</name>
</gene>
<proteinExistence type="predicted"/>
<evidence type="ECO:0000256" key="5">
    <source>
        <dbReference type="ARBA" id="ARBA00023163"/>
    </source>
</evidence>
<evidence type="ECO:0000256" key="2">
    <source>
        <dbReference type="ARBA" id="ARBA00022840"/>
    </source>
</evidence>
<dbReference type="EMBL" id="JACEZT010000012">
    <property type="protein sequence ID" value="MBA5638969.1"/>
    <property type="molecule type" value="Genomic_DNA"/>
</dbReference>
<dbReference type="Pfam" id="PF00989">
    <property type="entry name" value="PAS"/>
    <property type="match status" value="1"/>
</dbReference>
<keyword evidence="2" id="KW-0067">ATP-binding</keyword>
<feature type="domain" description="Sigma-54 factor interaction" evidence="6">
    <location>
        <begin position="164"/>
        <end position="394"/>
    </location>
</feature>
<dbReference type="Gene3D" id="3.30.450.20">
    <property type="entry name" value="PAS domain"/>
    <property type="match status" value="1"/>
</dbReference>
<evidence type="ECO:0000259" key="6">
    <source>
        <dbReference type="PROSITE" id="PS50045"/>
    </source>
</evidence>
<dbReference type="Pfam" id="PF00158">
    <property type="entry name" value="Sigma54_activat"/>
    <property type="match status" value="1"/>
</dbReference>
<keyword evidence="4" id="KW-0238">DNA-binding</keyword>
<comment type="caution">
    <text evidence="7">The sequence shown here is derived from an EMBL/GenBank/DDBJ whole genome shotgun (WGS) entry which is preliminary data.</text>
</comment>
<dbReference type="CDD" id="cd00130">
    <property type="entry name" value="PAS"/>
    <property type="match status" value="1"/>
</dbReference>
<name>A0A7W2ID29_9BURK</name>
<evidence type="ECO:0000313" key="7">
    <source>
        <dbReference type="EMBL" id="MBA5638969.1"/>
    </source>
</evidence>
<dbReference type="FunFam" id="3.40.50.300:FF:000006">
    <property type="entry name" value="DNA-binding transcriptional regulator NtrC"/>
    <property type="match status" value="1"/>
</dbReference>
<dbReference type="PROSITE" id="PS00675">
    <property type="entry name" value="SIGMA54_INTERACT_1"/>
    <property type="match status" value="1"/>
</dbReference>
<dbReference type="InterPro" id="IPR058031">
    <property type="entry name" value="AAA_lid_NorR"/>
</dbReference>
<dbReference type="PRINTS" id="PR01590">
    <property type="entry name" value="HTHFIS"/>
</dbReference>
<dbReference type="PROSITE" id="PS00676">
    <property type="entry name" value="SIGMA54_INTERACT_2"/>
    <property type="match status" value="1"/>
</dbReference>
<dbReference type="InterPro" id="IPR002078">
    <property type="entry name" value="Sigma_54_int"/>
</dbReference>
<dbReference type="PROSITE" id="PS50045">
    <property type="entry name" value="SIGMA54_INTERACT_4"/>
    <property type="match status" value="1"/>
</dbReference>
<dbReference type="Pfam" id="PF02954">
    <property type="entry name" value="HTH_8"/>
    <property type="match status" value="1"/>
</dbReference>
<dbReference type="Proteomes" id="UP000534388">
    <property type="component" value="Unassembled WGS sequence"/>
</dbReference>
<dbReference type="GO" id="GO:0005524">
    <property type="term" value="F:ATP binding"/>
    <property type="evidence" value="ECO:0007669"/>
    <property type="project" value="UniProtKB-KW"/>
</dbReference>
<dbReference type="InterPro" id="IPR035965">
    <property type="entry name" value="PAS-like_dom_sf"/>
</dbReference>
<dbReference type="PROSITE" id="PS00688">
    <property type="entry name" value="SIGMA54_INTERACT_3"/>
    <property type="match status" value="1"/>
</dbReference>
<dbReference type="SMART" id="SM00382">
    <property type="entry name" value="AAA"/>
    <property type="match status" value="1"/>
</dbReference>
<dbReference type="InterPro" id="IPR027417">
    <property type="entry name" value="P-loop_NTPase"/>
</dbReference>
<dbReference type="InterPro" id="IPR000014">
    <property type="entry name" value="PAS"/>
</dbReference>
<organism evidence="7 8">
    <name type="scientific">Rugamonas brunnea</name>
    <dbReference type="NCBI Taxonomy" id="2758569"/>
    <lineage>
        <taxon>Bacteria</taxon>
        <taxon>Pseudomonadati</taxon>
        <taxon>Pseudomonadota</taxon>
        <taxon>Betaproteobacteria</taxon>
        <taxon>Burkholderiales</taxon>
        <taxon>Oxalobacteraceae</taxon>
        <taxon>Telluria group</taxon>
        <taxon>Rugamonas</taxon>
    </lineage>
</organism>
<keyword evidence="3" id="KW-0805">Transcription regulation</keyword>
<protein>
    <submittedName>
        <fullName evidence="7">Sigma 54-interacting transcriptional regulator</fullName>
    </submittedName>
</protein>
<evidence type="ECO:0000256" key="1">
    <source>
        <dbReference type="ARBA" id="ARBA00022741"/>
    </source>
</evidence>
<dbReference type="AlphaFoldDB" id="A0A7W2ID29"/>
<sequence length="508" mass="54644">MPIQPQPVYHTPASSAAVRQHAMRALFDQFDSLYEGAIAVDCQGRISWIDDKYMSMLGLRDPQQVLGRDIEQVIPNSLLREVIRTAQPILLDIMEFGQQSFVVTRLPLRDADGEVVGAVGFVLYERLAHLKPLVAKFATLQQELDAARRGLAEHRRAKYTLDQFVGEAPATVEIKRQARRAAQQDVSVLLLGETGTGKEILANAIHAMSARAGAPFIGVNMAAVPESLLEAEFFGVAPGAYTGADKKAREGKFKLADGGTLFLDEIGDMPLPVQGKLLRVLQEQEIELLGSNKVLKIDVRVIAATSVDLPALVAQGRFRSDLYYRLNVLPIQLPPLRARLADLASLCDALLQQIFERNGMRRRSVTPAACALLARYPWPGNVRELRNVLERACILSDRVRLDVEDFAAMLPVEAGAEVGAEAAAGADVGVDAAARAVAGHHGAPGASPAAPVVRPYAEALADFDRTVVENALAAAGGNVPAAAKLLGLSRAAMYKRVAALARGGRQPG</sequence>
<dbReference type="InterPro" id="IPR002197">
    <property type="entry name" value="HTH_Fis"/>
</dbReference>
<dbReference type="InterPro" id="IPR003593">
    <property type="entry name" value="AAA+_ATPase"/>
</dbReference>
<dbReference type="RefSeq" id="WP_182165032.1">
    <property type="nucleotide sequence ID" value="NZ_JACEZT010000012.1"/>
</dbReference>
<accession>A0A7W2ID29</accession>
<dbReference type="InterPro" id="IPR009057">
    <property type="entry name" value="Homeodomain-like_sf"/>
</dbReference>
<dbReference type="SMART" id="SM00091">
    <property type="entry name" value="PAS"/>
    <property type="match status" value="1"/>
</dbReference>
<dbReference type="SUPFAM" id="SSF52540">
    <property type="entry name" value="P-loop containing nucleoside triphosphate hydrolases"/>
    <property type="match status" value="1"/>
</dbReference>
<dbReference type="SUPFAM" id="SSF46689">
    <property type="entry name" value="Homeodomain-like"/>
    <property type="match status" value="1"/>
</dbReference>
<keyword evidence="5" id="KW-0804">Transcription</keyword>
<dbReference type="GO" id="GO:0043565">
    <property type="term" value="F:sequence-specific DNA binding"/>
    <property type="evidence" value="ECO:0007669"/>
    <property type="project" value="InterPro"/>
</dbReference>
<dbReference type="Gene3D" id="1.10.10.60">
    <property type="entry name" value="Homeodomain-like"/>
    <property type="match status" value="1"/>
</dbReference>
<evidence type="ECO:0000256" key="4">
    <source>
        <dbReference type="ARBA" id="ARBA00023125"/>
    </source>
</evidence>
<dbReference type="InterPro" id="IPR025662">
    <property type="entry name" value="Sigma_54_int_dom_ATP-bd_1"/>
</dbReference>
<dbReference type="PANTHER" id="PTHR32071">
    <property type="entry name" value="TRANSCRIPTIONAL REGULATORY PROTEIN"/>
    <property type="match status" value="1"/>
</dbReference>
<keyword evidence="8" id="KW-1185">Reference proteome</keyword>
<keyword evidence="1" id="KW-0547">Nucleotide-binding</keyword>
<dbReference type="Pfam" id="PF25601">
    <property type="entry name" value="AAA_lid_14"/>
    <property type="match status" value="1"/>
</dbReference>
<dbReference type="Gene3D" id="1.10.8.60">
    <property type="match status" value="1"/>
</dbReference>
<dbReference type="Gene3D" id="3.40.50.300">
    <property type="entry name" value="P-loop containing nucleotide triphosphate hydrolases"/>
    <property type="match status" value="1"/>
</dbReference>
<reference evidence="7 8" key="1">
    <citation type="submission" date="2020-07" db="EMBL/GenBank/DDBJ databases">
        <title>Novel species isolated from subtropical streams in China.</title>
        <authorList>
            <person name="Lu H."/>
        </authorList>
    </citation>
    <scope>NUCLEOTIDE SEQUENCE [LARGE SCALE GENOMIC DNA]</scope>
    <source>
        <strain evidence="7 8">LX20W</strain>
    </source>
</reference>